<evidence type="ECO:0000313" key="2">
    <source>
        <dbReference type="Proteomes" id="UP000321734"/>
    </source>
</evidence>
<dbReference type="Proteomes" id="UP000321734">
    <property type="component" value="Unassembled WGS sequence"/>
</dbReference>
<dbReference type="Pfam" id="PF08889">
    <property type="entry name" value="WbqC"/>
    <property type="match status" value="1"/>
</dbReference>
<dbReference type="OrthoDB" id="1523452at2"/>
<dbReference type="AlphaFoldDB" id="A0A5C7AD72"/>
<dbReference type="RefSeq" id="WP_146894052.1">
    <property type="nucleotide sequence ID" value="NZ_VORX01000009.1"/>
</dbReference>
<dbReference type="InterPro" id="IPR014985">
    <property type="entry name" value="WbqC"/>
</dbReference>
<protein>
    <submittedName>
        <fullName evidence="1">WbqC family protein</fullName>
    </submittedName>
</protein>
<sequence length="207" mass="24401">MTDILVHPTYFPSIAQCVAMVQAKKVWLEVCDNYQKQTYRNRMTIYGAQGKMPLTVPVIYSQKNRQLYKDICISNDEHWQDLHWKSIQSAYSSSPFFEFYAHDLLPLFQDKATHLMDFNFKCLDTVMACLQHDLAFETTTTFELQPQFKTDYRHLVDHRKENDHPIKTYVQVFDDKHGFIPNLSILDLICNEGPNALLYLERQQLPN</sequence>
<dbReference type="EMBL" id="VORX01000009">
    <property type="protein sequence ID" value="TXE05799.1"/>
    <property type="molecule type" value="Genomic_DNA"/>
</dbReference>
<accession>A0A5C7AD72</accession>
<keyword evidence="2" id="KW-1185">Reference proteome</keyword>
<comment type="caution">
    <text evidence="1">The sequence shown here is derived from an EMBL/GenBank/DDBJ whole genome shotgun (WGS) entry which is preliminary data.</text>
</comment>
<name>A0A5C7AD72_9FLAO</name>
<organism evidence="1 2">
    <name type="scientific">Gelidibacter salicanalis</name>
    <dbReference type="NCBI Taxonomy" id="291193"/>
    <lineage>
        <taxon>Bacteria</taxon>
        <taxon>Pseudomonadati</taxon>
        <taxon>Bacteroidota</taxon>
        <taxon>Flavobacteriia</taxon>
        <taxon>Flavobacteriales</taxon>
        <taxon>Flavobacteriaceae</taxon>
        <taxon>Gelidibacter</taxon>
    </lineage>
</organism>
<evidence type="ECO:0000313" key="1">
    <source>
        <dbReference type="EMBL" id="TXE05799.1"/>
    </source>
</evidence>
<proteinExistence type="predicted"/>
<reference evidence="1 2" key="1">
    <citation type="submission" date="2019-08" db="EMBL/GenBank/DDBJ databases">
        <title>Genome sequence of Gelidibacter salicanalis IC162T.</title>
        <authorList>
            <person name="Bowman J.P."/>
        </authorList>
    </citation>
    <scope>NUCLEOTIDE SEQUENCE [LARGE SCALE GENOMIC DNA]</scope>
    <source>
        <strain evidence="1 2">IC162</strain>
    </source>
</reference>
<gene>
    <name evidence="1" type="ORF">ES711_14620</name>
</gene>